<dbReference type="AlphaFoldDB" id="A0A1M5P2L8"/>
<dbReference type="PANTHER" id="PTHR11712:SF347">
    <property type="entry name" value="BETA KETOACYL-ACYL CARRIER PROTEIN SYNTHASE"/>
    <property type="match status" value="1"/>
</dbReference>
<name>A0A1M5P2L8_STRHI</name>
<evidence type="ECO:0000259" key="3">
    <source>
        <dbReference type="Pfam" id="PF00109"/>
    </source>
</evidence>
<gene>
    <name evidence="4" type="ORF">SAMN05444320_11749</name>
</gene>
<organism evidence="4 5">
    <name type="scientific">Streptoalloteichus hindustanus</name>
    <dbReference type="NCBI Taxonomy" id="2017"/>
    <lineage>
        <taxon>Bacteria</taxon>
        <taxon>Bacillati</taxon>
        <taxon>Actinomycetota</taxon>
        <taxon>Actinomycetes</taxon>
        <taxon>Pseudonocardiales</taxon>
        <taxon>Pseudonocardiaceae</taxon>
        <taxon>Streptoalloteichus</taxon>
    </lineage>
</organism>
<dbReference type="Gene3D" id="3.40.47.10">
    <property type="match status" value="1"/>
</dbReference>
<dbReference type="InterPro" id="IPR000794">
    <property type="entry name" value="Beta-ketoacyl_synthase"/>
</dbReference>
<evidence type="ECO:0000256" key="2">
    <source>
        <dbReference type="SAM" id="MobiDB-lite"/>
    </source>
</evidence>
<accession>A0A1M5P2L8</accession>
<protein>
    <submittedName>
        <fullName evidence="4">3-oxoacyl-[acyl-carrier-protein] synthase II</fullName>
    </submittedName>
</protein>
<keyword evidence="1" id="KW-0808">Transferase</keyword>
<dbReference type="PANTHER" id="PTHR11712">
    <property type="entry name" value="POLYKETIDE SYNTHASE-RELATED"/>
    <property type="match status" value="1"/>
</dbReference>
<dbReference type="GO" id="GO:0004315">
    <property type="term" value="F:3-oxoacyl-[acyl-carrier-protein] synthase activity"/>
    <property type="evidence" value="ECO:0007669"/>
    <property type="project" value="TreeGrafter"/>
</dbReference>
<dbReference type="Proteomes" id="UP000184501">
    <property type="component" value="Unassembled WGS sequence"/>
</dbReference>
<proteinExistence type="predicted"/>
<evidence type="ECO:0000256" key="1">
    <source>
        <dbReference type="ARBA" id="ARBA00022679"/>
    </source>
</evidence>
<feature type="region of interest" description="Disordered" evidence="2">
    <location>
        <begin position="91"/>
        <end position="113"/>
    </location>
</feature>
<dbReference type="Pfam" id="PF00109">
    <property type="entry name" value="ketoacyl-synt"/>
    <property type="match status" value="1"/>
</dbReference>
<evidence type="ECO:0000313" key="5">
    <source>
        <dbReference type="Proteomes" id="UP000184501"/>
    </source>
</evidence>
<dbReference type="InterPro" id="IPR014030">
    <property type="entry name" value="Ketoacyl_synth_N"/>
</dbReference>
<sequence>MDRSVAEGAPVVTAWSAVSPFGIGRDAFTTGVRAGASTARALGGEHGVTPVDEACLVPGFDVRAVLGRNGTRNVDRVSGLALAAARELLPQDTKGTEGTQGSADDAESRDRDDTAVVLATSGTVQEMRDFTRSSLLETRPFYVNPGAVPSGVPNCAAGLVAIWHRLRGPNATITTGRTAGLHALAYARRLLTAGRARQVVVGASEEYSAMRAWLEFHHHAPAPPGVLGEGSALFLLERWTRHSPPPLVAVLGVESQVCLDGDVEEALRRCLLEGLRRHGISPDEVWAASTSHAAGDLGRQERAAVTSLFGEQPLTRVPDLTPIGETGSATGAFQVAAVLSRREPAGEGAGRIAVVTSVDSGGTLGCGLFRLLPSR</sequence>
<evidence type="ECO:0000313" key="4">
    <source>
        <dbReference type="EMBL" id="SHG96051.1"/>
    </source>
</evidence>
<dbReference type="EMBL" id="FQVN01000017">
    <property type="protein sequence ID" value="SHG96051.1"/>
    <property type="molecule type" value="Genomic_DNA"/>
</dbReference>
<reference evidence="4 5" key="1">
    <citation type="submission" date="2016-11" db="EMBL/GenBank/DDBJ databases">
        <authorList>
            <person name="Jaros S."/>
            <person name="Januszkiewicz K."/>
            <person name="Wedrychowicz H."/>
        </authorList>
    </citation>
    <scope>NUCLEOTIDE SEQUENCE [LARGE SCALE GENOMIC DNA]</scope>
    <source>
        <strain evidence="4 5">DSM 44523</strain>
    </source>
</reference>
<dbReference type="SUPFAM" id="SSF53901">
    <property type="entry name" value="Thiolase-like"/>
    <property type="match status" value="1"/>
</dbReference>
<dbReference type="InterPro" id="IPR016039">
    <property type="entry name" value="Thiolase-like"/>
</dbReference>
<dbReference type="STRING" id="2017.SAMN05444320_11749"/>
<dbReference type="RefSeq" id="WP_073489796.1">
    <property type="nucleotide sequence ID" value="NZ_FQVN01000017.1"/>
</dbReference>
<dbReference type="GO" id="GO:0006633">
    <property type="term" value="P:fatty acid biosynthetic process"/>
    <property type="evidence" value="ECO:0007669"/>
    <property type="project" value="TreeGrafter"/>
</dbReference>
<feature type="domain" description="Beta-ketoacyl synthase-like N-terminal" evidence="3">
    <location>
        <begin position="70"/>
        <end position="216"/>
    </location>
</feature>
<keyword evidence="5" id="KW-1185">Reference proteome</keyword>
<dbReference type="OrthoDB" id="7061549at2"/>